<name>A0ABR9RVS5_9ACTN</name>
<dbReference type="RefSeq" id="WP_193638988.1">
    <property type="nucleotide sequence ID" value="NZ_JADCSA010000014.1"/>
</dbReference>
<accession>A0ABR9RVS5</accession>
<protein>
    <submittedName>
        <fullName evidence="1">Uncharacterized protein</fullName>
    </submittedName>
</protein>
<dbReference type="Proteomes" id="UP000756387">
    <property type="component" value="Unassembled WGS sequence"/>
</dbReference>
<keyword evidence="2" id="KW-1185">Reference proteome</keyword>
<proteinExistence type="predicted"/>
<organism evidence="1 2">
    <name type="scientific">Nocardioides malaquae</name>
    <dbReference type="NCBI Taxonomy" id="2773426"/>
    <lineage>
        <taxon>Bacteria</taxon>
        <taxon>Bacillati</taxon>
        <taxon>Actinomycetota</taxon>
        <taxon>Actinomycetes</taxon>
        <taxon>Propionibacteriales</taxon>
        <taxon>Nocardioidaceae</taxon>
        <taxon>Nocardioides</taxon>
    </lineage>
</organism>
<gene>
    <name evidence="1" type="ORF">IEQ44_13510</name>
</gene>
<sequence length="71" mass="7834">MADAEWYWMMEDASGAPVHVPEELASERWADKAEAEAWVGEVFADLLAAGVDRVSLYEGDAKAYSMSLHAE</sequence>
<evidence type="ECO:0000313" key="1">
    <source>
        <dbReference type="EMBL" id="MBE7325664.1"/>
    </source>
</evidence>
<reference evidence="1 2" key="1">
    <citation type="submission" date="2020-10" db="EMBL/GenBank/DDBJ databases">
        <title>Nocardioides sp. isolated from sludge.</title>
        <authorList>
            <person name="Zhang X."/>
        </authorList>
    </citation>
    <scope>NUCLEOTIDE SEQUENCE [LARGE SCALE GENOMIC DNA]</scope>
    <source>
        <strain evidence="1 2">Y6</strain>
    </source>
</reference>
<dbReference type="EMBL" id="JADCSA010000014">
    <property type="protein sequence ID" value="MBE7325664.1"/>
    <property type="molecule type" value="Genomic_DNA"/>
</dbReference>
<comment type="caution">
    <text evidence="1">The sequence shown here is derived from an EMBL/GenBank/DDBJ whole genome shotgun (WGS) entry which is preliminary data.</text>
</comment>
<evidence type="ECO:0000313" key="2">
    <source>
        <dbReference type="Proteomes" id="UP000756387"/>
    </source>
</evidence>